<organism evidence="2 3">
    <name type="scientific">Xenorhabdus bovienii</name>
    <name type="common">Xenorhabdus nematophila subsp. bovienii</name>
    <dbReference type="NCBI Taxonomy" id="40576"/>
    <lineage>
        <taxon>Bacteria</taxon>
        <taxon>Pseudomonadati</taxon>
        <taxon>Pseudomonadota</taxon>
        <taxon>Gammaproteobacteria</taxon>
        <taxon>Enterobacterales</taxon>
        <taxon>Morganellaceae</taxon>
        <taxon>Xenorhabdus</taxon>
    </lineage>
</organism>
<feature type="chain" id="PRO_5042478683" evidence="1">
    <location>
        <begin position="19"/>
        <end position="128"/>
    </location>
</feature>
<reference evidence="2" key="1">
    <citation type="submission" date="2021-08" db="EMBL/GenBank/DDBJ databases">
        <authorList>
            <person name="Papudeshi B."/>
            <person name="Bashey-Visser F."/>
        </authorList>
    </citation>
    <scope>NUCLEOTIDE SEQUENCE</scope>
    <source>
        <strain evidence="2">MC_266_E_2016</strain>
    </source>
</reference>
<dbReference type="EMBL" id="JAILSO010000112">
    <property type="protein sequence ID" value="MDE1480291.1"/>
    <property type="molecule type" value="Genomic_DNA"/>
</dbReference>
<feature type="signal peptide" evidence="1">
    <location>
        <begin position="1"/>
        <end position="18"/>
    </location>
</feature>
<sequence length="128" mass="14298">MKNLILFAMIFIPSIALSSTSTKDALDYCATSQSWAAQKVIYAIAEKNKQLDKIRATSSLIERTKLVKGKKPVIFEEWGQLYTQTIEISIPYIDNQKKPVILIASSIISAEECSLTEPAYFDITPGSY</sequence>
<evidence type="ECO:0000313" key="2">
    <source>
        <dbReference type="EMBL" id="MDE1480291.1"/>
    </source>
</evidence>
<dbReference type="Proteomes" id="UP001222434">
    <property type="component" value="Unassembled WGS sequence"/>
</dbReference>
<name>A0AAJ1JBE7_XENBV</name>
<evidence type="ECO:0000256" key="1">
    <source>
        <dbReference type="SAM" id="SignalP"/>
    </source>
</evidence>
<reference evidence="2" key="2">
    <citation type="journal article" date="2022" name="J. Evol. Biol.">
        <title>Pre- and post-association barriers to host switching in sympatric mutualists.</title>
        <authorList>
            <person name="Dinges Z.M."/>
            <person name="Phillips R.K."/>
            <person name="Lively C.M."/>
            <person name="Bashey F."/>
        </authorList>
    </citation>
    <scope>NUCLEOTIDE SEQUENCE</scope>
    <source>
        <strain evidence="2">MC_266_E_2016</strain>
    </source>
</reference>
<comment type="caution">
    <text evidence="2">The sequence shown here is derived from an EMBL/GenBank/DDBJ whole genome shotgun (WGS) entry which is preliminary data.</text>
</comment>
<dbReference type="RefSeq" id="WP_274713711.1">
    <property type="nucleotide sequence ID" value="NZ_JAILSL010000002.1"/>
</dbReference>
<gene>
    <name evidence="2" type="ORF">KKJ01_19230</name>
</gene>
<evidence type="ECO:0000313" key="3">
    <source>
        <dbReference type="Proteomes" id="UP001222434"/>
    </source>
</evidence>
<accession>A0AAJ1JBE7</accession>
<protein>
    <submittedName>
        <fullName evidence="2">Uncharacterized protein</fullName>
    </submittedName>
</protein>
<dbReference type="AlphaFoldDB" id="A0AAJ1JBE7"/>
<proteinExistence type="predicted"/>
<keyword evidence="1" id="KW-0732">Signal</keyword>